<proteinExistence type="predicted"/>
<evidence type="ECO:0000256" key="1">
    <source>
        <dbReference type="SAM" id="MobiDB-lite"/>
    </source>
</evidence>
<reference evidence="2 3" key="1">
    <citation type="submission" date="2020-01" db="EMBL/GenBank/DDBJ databases">
        <title>Genome sequence of Arachis hypogaea, cultivar Shitouqi.</title>
        <authorList>
            <person name="Zhuang W."/>
            <person name="Chen H."/>
            <person name="Varshney R."/>
            <person name="Wang D."/>
            <person name="Ming R."/>
        </authorList>
    </citation>
    <scope>NUCLEOTIDE SEQUENCE [LARGE SCALE GENOMIC DNA]</scope>
    <source>
        <tissue evidence="2">Young leaf</tissue>
    </source>
</reference>
<name>A0A6B9VCG8_ARAHY</name>
<dbReference type="Proteomes" id="UP000464620">
    <property type="component" value="Chromosome B09"/>
</dbReference>
<dbReference type="EMBL" id="CP031001">
    <property type="protein sequence ID" value="QHN77898.1"/>
    <property type="molecule type" value="Genomic_DNA"/>
</dbReference>
<gene>
    <name evidence="2" type="ORF">DS421_19g656810</name>
</gene>
<organism evidence="2 3">
    <name type="scientific">Arachis hypogaea</name>
    <name type="common">Peanut</name>
    <dbReference type="NCBI Taxonomy" id="3818"/>
    <lineage>
        <taxon>Eukaryota</taxon>
        <taxon>Viridiplantae</taxon>
        <taxon>Streptophyta</taxon>
        <taxon>Embryophyta</taxon>
        <taxon>Tracheophyta</taxon>
        <taxon>Spermatophyta</taxon>
        <taxon>Magnoliopsida</taxon>
        <taxon>eudicotyledons</taxon>
        <taxon>Gunneridae</taxon>
        <taxon>Pentapetalae</taxon>
        <taxon>rosids</taxon>
        <taxon>fabids</taxon>
        <taxon>Fabales</taxon>
        <taxon>Fabaceae</taxon>
        <taxon>Papilionoideae</taxon>
        <taxon>50 kb inversion clade</taxon>
        <taxon>dalbergioids sensu lato</taxon>
        <taxon>Dalbergieae</taxon>
        <taxon>Pterocarpus clade</taxon>
        <taxon>Arachis</taxon>
    </lineage>
</organism>
<sequence length="193" mass="21701">MKGEGEGGRSCTRRRSCVQPAATGRRKLAWRHRRCRPAPDPPLPPPQPFLFSSSSTLLSSPLSTDPWPNHHQRLPQLPLAAAVLTTAASHRRCNIHLSLDFFLLCSSLQMIIKIHLHLMRMTLHLLSGIYHQSSKESRMLKNMSSYVDGEEGSSLITDCLLTAIKVLINLTNDKTLLAVIKLLNMEDWRLCLC</sequence>
<feature type="compositionally biased region" description="Basic residues" evidence="1">
    <location>
        <begin position="24"/>
        <end position="36"/>
    </location>
</feature>
<protein>
    <submittedName>
        <fullName evidence="2">Uncharacterized protein</fullName>
    </submittedName>
</protein>
<feature type="region of interest" description="Disordered" evidence="1">
    <location>
        <begin position="1"/>
        <end position="46"/>
    </location>
</feature>
<dbReference type="AlphaFoldDB" id="A0A6B9VCG8"/>
<evidence type="ECO:0000313" key="2">
    <source>
        <dbReference type="EMBL" id="QHN77898.1"/>
    </source>
</evidence>
<evidence type="ECO:0000313" key="3">
    <source>
        <dbReference type="Proteomes" id="UP000464620"/>
    </source>
</evidence>
<accession>A0A6B9VCG8</accession>